<comment type="similarity">
    <text evidence="2">Belongs to the SLT11 family.</text>
</comment>
<dbReference type="GO" id="GO:0000974">
    <property type="term" value="C:Prp19 complex"/>
    <property type="evidence" value="ECO:0007669"/>
    <property type="project" value="TreeGrafter"/>
</dbReference>
<proteinExistence type="inferred from homology"/>
<name>A0A6A6Q6U1_9PEZI</name>
<evidence type="ECO:0000256" key="2">
    <source>
        <dbReference type="ARBA" id="ARBA00007781"/>
    </source>
</evidence>
<evidence type="ECO:0000256" key="7">
    <source>
        <dbReference type="ARBA" id="ARBA00023242"/>
    </source>
</evidence>
<dbReference type="InterPro" id="IPR000504">
    <property type="entry name" value="RRM_dom"/>
</dbReference>
<feature type="compositionally biased region" description="Low complexity" evidence="10">
    <location>
        <begin position="259"/>
        <end position="276"/>
    </location>
</feature>
<sequence length="445" mass="48831">MARPSARDLEGSDDISKIAGFLEAERLQRFESHPHFLLLPCRPPLNVCHTNESRGQNCGITMPPQIKHDLNRSGWESTDMPSVCERCLPDNPYVQMLKEDYGEACKICTRPFTVFRWKADRTSRQKRTGICLTCARLKNCCQCCLLDLAYGLPVTIRDAALKMIAPGPTSEVNREFYAQENERAIEEGRGLEGYNEQDEKARDLLRRLASSEPYYKKQRRLEAEAASEGGQKLLEGGEQLHEPGPVRTKDSREGKSAYGSPYAAARPGSSAGARKGAPSKRKPVSAPTAEDILPPADPNITSLFLTGVEDDLPEHALRTHFAQFGPLRSVVCSHRSHCAFMNFMKREDAEKAAQACQGRCVIQGVPLRVQWGRPKPLDSLGREERLENARAGREGQASGSGSKRKLLEGAGGGSGSGSTREPDDLALVAPPPGQDDVQYAAMAGE</sequence>
<keyword evidence="13" id="KW-1185">Reference proteome</keyword>
<comment type="subcellular location">
    <subcellularLocation>
        <location evidence="1">Nucleus</location>
    </subcellularLocation>
</comment>
<dbReference type="Pfam" id="PF00076">
    <property type="entry name" value="RRM_1"/>
    <property type="match status" value="1"/>
</dbReference>
<gene>
    <name evidence="12" type="ORF">BDY17DRAFT_290122</name>
</gene>
<dbReference type="GO" id="GO:0017070">
    <property type="term" value="F:U6 snRNA binding"/>
    <property type="evidence" value="ECO:0007669"/>
    <property type="project" value="TreeGrafter"/>
</dbReference>
<evidence type="ECO:0000256" key="10">
    <source>
        <dbReference type="SAM" id="MobiDB-lite"/>
    </source>
</evidence>
<dbReference type="SUPFAM" id="SSF54928">
    <property type="entry name" value="RNA-binding domain, RBD"/>
    <property type="match status" value="1"/>
</dbReference>
<accession>A0A6A6Q6U1</accession>
<dbReference type="InterPro" id="IPR012677">
    <property type="entry name" value="Nucleotide-bd_a/b_plait_sf"/>
</dbReference>
<keyword evidence="5 9" id="KW-0694">RNA-binding</keyword>
<feature type="compositionally biased region" description="Basic and acidic residues" evidence="10">
    <location>
        <begin position="380"/>
        <end position="393"/>
    </location>
</feature>
<dbReference type="GO" id="GO:0071006">
    <property type="term" value="C:U2-type catalytic step 1 spliceosome"/>
    <property type="evidence" value="ECO:0007669"/>
    <property type="project" value="TreeGrafter"/>
</dbReference>
<dbReference type="InterPro" id="IPR034356">
    <property type="entry name" value="Slt11_RRM"/>
</dbReference>
<dbReference type="InterPro" id="IPR035979">
    <property type="entry name" value="RBD_domain_sf"/>
</dbReference>
<evidence type="ECO:0000256" key="6">
    <source>
        <dbReference type="ARBA" id="ARBA00023187"/>
    </source>
</evidence>
<evidence type="ECO:0000313" key="12">
    <source>
        <dbReference type="EMBL" id="KAF2488025.1"/>
    </source>
</evidence>
<dbReference type="OrthoDB" id="10259600at2759"/>
<dbReference type="AlphaFoldDB" id="A0A6A6Q6U1"/>
<organism evidence="12 13">
    <name type="scientific">Neohortaea acidophila</name>
    <dbReference type="NCBI Taxonomy" id="245834"/>
    <lineage>
        <taxon>Eukaryota</taxon>
        <taxon>Fungi</taxon>
        <taxon>Dikarya</taxon>
        <taxon>Ascomycota</taxon>
        <taxon>Pezizomycotina</taxon>
        <taxon>Dothideomycetes</taxon>
        <taxon>Dothideomycetidae</taxon>
        <taxon>Mycosphaerellales</taxon>
        <taxon>Teratosphaeriaceae</taxon>
        <taxon>Neohortaea</taxon>
    </lineage>
</organism>
<keyword evidence="6" id="KW-0508">mRNA splicing</keyword>
<evidence type="ECO:0000256" key="8">
    <source>
        <dbReference type="ARBA" id="ARBA00025609"/>
    </source>
</evidence>
<feature type="region of interest" description="Disordered" evidence="10">
    <location>
        <begin position="372"/>
        <end position="445"/>
    </location>
</feature>
<dbReference type="FunFam" id="3.30.70.330:FF:000396">
    <property type="entry name" value="Putative Pre-mRNA-splicing factor slt11"/>
    <property type="match status" value="1"/>
</dbReference>
<dbReference type="PANTHER" id="PTHR14089:SF6">
    <property type="entry name" value="PRE-MRNA-SPLICING FACTOR RBM22"/>
    <property type="match status" value="1"/>
</dbReference>
<feature type="domain" description="RRM" evidence="11">
    <location>
        <begin position="301"/>
        <end position="374"/>
    </location>
</feature>
<dbReference type="GeneID" id="54473454"/>
<dbReference type="Gene3D" id="3.30.70.330">
    <property type="match status" value="1"/>
</dbReference>
<protein>
    <recommendedName>
        <fullName evidence="11">RRM domain-containing protein</fullName>
    </recommendedName>
</protein>
<evidence type="ECO:0000256" key="3">
    <source>
        <dbReference type="ARBA" id="ARBA00022664"/>
    </source>
</evidence>
<dbReference type="Proteomes" id="UP000799767">
    <property type="component" value="Unassembled WGS sequence"/>
</dbReference>
<evidence type="ECO:0000256" key="4">
    <source>
        <dbReference type="ARBA" id="ARBA00022728"/>
    </source>
</evidence>
<keyword evidence="7" id="KW-0539">Nucleus</keyword>
<comment type="function">
    <text evidence="8">Involved in pre-mRNA splicing. Facilitates the cooperative formation of U2/U6 helix II in association with stem II in the spliceosome. Binds to RNA.</text>
</comment>
<dbReference type="SMART" id="SM00360">
    <property type="entry name" value="RRM"/>
    <property type="match status" value="1"/>
</dbReference>
<feature type="region of interest" description="Disordered" evidence="10">
    <location>
        <begin position="234"/>
        <end position="297"/>
    </location>
</feature>
<dbReference type="InterPro" id="IPR039171">
    <property type="entry name" value="Cwc2/Slt11"/>
</dbReference>
<evidence type="ECO:0000259" key="11">
    <source>
        <dbReference type="PROSITE" id="PS50102"/>
    </source>
</evidence>
<dbReference type="PANTHER" id="PTHR14089">
    <property type="entry name" value="PRE-MRNA-SPLICING FACTOR RBM22"/>
    <property type="match status" value="1"/>
</dbReference>
<dbReference type="Pfam" id="PF21369">
    <property type="entry name" value="STL11_N"/>
    <property type="match status" value="1"/>
</dbReference>
<evidence type="ECO:0000313" key="13">
    <source>
        <dbReference type="Proteomes" id="UP000799767"/>
    </source>
</evidence>
<dbReference type="CDD" id="cd12265">
    <property type="entry name" value="RRM_SLT11"/>
    <property type="match status" value="1"/>
</dbReference>
<dbReference type="GO" id="GO:0008380">
    <property type="term" value="P:RNA splicing"/>
    <property type="evidence" value="ECO:0007669"/>
    <property type="project" value="UniProtKB-KW"/>
</dbReference>
<dbReference type="InterPro" id="IPR048995">
    <property type="entry name" value="STL11/RBM22-like_N"/>
</dbReference>
<dbReference type="PROSITE" id="PS50102">
    <property type="entry name" value="RRM"/>
    <property type="match status" value="1"/>
</dbReference>
<keyword evidence="3" id="KW-0507">mRNA processing</keyword>
<evidence type="ECO:0000256" key="1">
    <source>
        <dbReference type="ARBA" id="ARBA00004123"/>
    </source>
</evidence>
<evidence type="ECO:0000256" key="9">
    <source>
        <dbReference type="PROSITE-ProRule" id="PRU00176"/>
    </source>
</evidence>
<keyword evidence="4" id="KW-0747">Spliceosome</keyword>
<dbReference type="EMBL" id="MU001631">
    <property type="protein sequence ID" value="KAF2488025.1"/>
    <property type="molecule type" value="Genomic_DNA"/>
</dbReference>
<evidence type="ECO:0000256" key="5">
    <source>
        <dbReference type="ARBA" id="ARBA00022884"/>
    </source>
</evidence>
<dbReference type="GO" id="GO:0036002">
    <property type="term" value="F:pre-mRNA binding"/>
    <property type="evidence" value="ECO:0007669"/>
    <property type="project" value="TreeGrafter"/>
</dbReference>
<dbReference type="GO" id="GO:0006397">
    <property type="term" value="P:mRNA processing"/>
    <property type="evidence" value="ECO:0007669"/>
    <property type="project" value="UniProtKB-KW"/>
</dbReference>
<dbReference type="GO" id="GO:0071007">
    <property type="term" value="C:U2-type catalytic step 2 spliceosome"/>
    <property type="evidence" value="ECO:0007669"/>
    <property type="project" value="TreeGrafter"/>
</dbReference>
<dbReference type="RefSeq" id="XP_033594594.1">
    <property type="nucleotide sequence ID" value="XM_033732452.1"/>
</dbReference>
<reference evidence="12" key="1">
    <citation type="journal article" date="2020" name="Stud. Mycol.">
        <title>101 Dothideomycetes genomes: a test case for predicting lifestyles and emergence of pathogens.</title>
        <authorList>
            <person name="Haridas S."/>
            <person name="Albert R."/>
            <person name="Binder M."/>
            <person name="Bloem J."/>
            <person name="Labutti K."/>
            <person name="Salamov A."/>
            <person name="Andreopoulos B."/>
            <person name="Baker S."/>
            <person name="Barry K."/>
            <person name="Bills G."/>
            <person name="Bluhm B."/>
            <person name="Cannon C."/>
            <person name="Castanera R."/>
            <person name="Culley D."/>
            <person name="Daum C."/>
            <person name="Ezra D."/>
            <person name="Gonzalez J."/>
            <person name="Henrissat B."/>
            <person name="Kuo A."/>
            <person name="Liang C."/>
            <person name="Lipzen A."/>
            <person name="Lutzoni F."/>
            <person name="Magnuson J."/>
            <person name="Mondo S."/>
            <person name="Nolan M."/>
            <person name="Ohm R."/>
            <person name="Pangilinan J."/>
            <person name="Park H.-J."/>
            <person name="Ramirez L."/>
            <person name="Alfaro M."/>
            <person name="Sun H."/>
            <person name="Tritt A."/>
            <person name="Yoshinaga Y."/>
            <person name="Zwiers L.-H."/>
            <person name="Turgeon B."/>
            <person name="Goodwin S."/>
            <person name="Spatafora J."/>
            <person name="Crous P."/>
            <person name="Grigoriev I."/>
        </authorList>
    </citation>
    <scope>NUCLEOTIDE SEQUENCE</scope>
    <source>
        <strain evidence="12">CBS 113389</strain>
    </source>
</reference>